<comment type="caution">
    <text evidence="2">The sequence shown here is derived from an EMBL/GenBank/DDBJ whole genome shotgun (WGS) entry which is preliminary data.</text>
</comment>
<dbReference type="RefSeq" id="WP_143938329.1">
    <property type="nucleotide sequence ID" value="NZ_VKKG01000003.1"/>
</dbReference>
<proteinExistence type="inferred from homology"/>
<dbReference type="Gene3D" id="1.10.510.10">
    <property type="entry name" value="Transferase(Phosphotransferase) domain 1"/>
    <property type="match status" value="1"/>
</dbReference>
<dbReference type="OrthoDB" id="5291879at2"/>
<dbReference type="AlphaFoldDB" id="A0A553K0X7"/>
<keyword evidence="1" id="KW-0418">Kinase</keyword>
<evidence type="ECO:0000313" key="3">
    <source>
        <dbReference type="Proteomes" id="UP000317638"/>
    </source>
</evidence>
<dbReference type="PANTHER" id="PTHR12149">
    <property type="entry name" value="FRUCTOSAMINE 3 KINASE-RELATED PROTEIN"/>
    <property type="match status" value="1"/>
</dbReference>
<protein>
    <submittedName>
        <fullName evidence="2">Phosphotransferase</fullName>
    </submittedName>
</protein>
<dbReference type="InterPro" id="IPR011009">
    <property type="entry name" value="Kinase-like_dom_sf"/>
</dbReference>
<keyword evidence="1 2" id="KW-0808">Transferase</keyword>
<organism evidence="2 3">
    <name type="scientific">Tessaracoccus rhinocerotis</name>
    <dbReference type="NCBI Taxonomy" id="1689449"/>
    <lineage>
        <taxon>Bacteria</taxon>
        <taxon>Bacillati</taxon>
        <taxon>Actinomycetota</taxon>
        <taxon>Actinomycetes</taxon>
        <taxon>Propionibacteriales</taxon>
        <taxon>Propionibacteriaceae</taxon>
        <taxon>Tessaracoccus</taxon>
    </lineage>
</organism>
<keyword evidence="3" id="KW-1185">Reference proteome</keyword>
<sequence>METFIKRAEPDREWALAVEAAGLRWLAAADGVRVVGVLEERPDALVLERLHPRSPTVAEAEDFGRALAATHAAGAPSFGSPPPECGESLTIGSMGLPMRPHRTFGEYAAHQLIEPFARTAPLPDGGRAVMSALAERLAAGDFDDDRPPARIHGDLWAGNVIWTDDGAVVIDPAAHGGHPVTDLAMLALFGCHHLGRIHAAHAEAAELPSGWEDLIELHQVWPLLVHANLFGSGYGAQAVAAARRYV</sequence>
<dbReference type="InterPro" id="IPR016477">
    <property type="entry name" value="Fructo-/Ketosamine-3-kinase"/>
</dbReference>
<evidence type="ECO:0000256" key="1">
    <source>
        <dbReference type="PIRNR" id="PIRNR006221"/>
    </source>
</evidence>
<dbReference type="PANTHER" id="PTHR12149:SF8">
    <property type="entry name" value="PROTEIN-RIBULOSAMINE 3-KINASE"/>
    <property type="match status" value="1"/>
</dbReference>
<dbReference type="GO" id="GO:0016301">
    <property type="term" value="F:kinase activity"/>
    <property type="evidence" value="ECO:0007669"/>
    <property type="project" value="UniProtKB-UniRule"/>
</dbReference>
<dbReference type="Gene3D" id="3.30.200.20">
    <property type="entry name" value="Phosphorylase Kinase, domain 1"/>
    <property type="match status" value="1"/>
</dbReference>
<gene>
    <name evidence="2" type="ORF">FOJ82_10020</name>
</gene>
<name>A0A553K0X7_9ACTN</name>
<dbReference type="PIRSF" id="PIRSF006221">
    <property type="entry name" value="Ketosamine-3-kinase"/>
    <property type="match status" value="1"/>
</dbReference>
<evidence type="ECO:0000313" key="2">
    <source>
        <dbReference type="EMBL" id="TRY18353.1"/>
    </source>
</evidence>
<dbReference type="Gene3D" id="1.20.1270.240">
    <property type="match status" value="1"/>
</dbReference>
<dbReference type="SUPFAM" id="SSF56112">
    <property type="entry name" value="Protein kinase-like (PK-like)"/>
    <property type="match status" value="1"/>
</dbReference>
<dbReference type="EMBL" id="VKKG01000003">
    <property type="protein sequence ID" value="TRY18353.1"/>
    <property type="molecule type" value="Genomic_DNA"/>
</dbReference>
<dbReference type="Proteomes" id="UP000317638">
    <property type="component" value="Unassembled WGS sequence"/>
</dbReference>
<dbReference type="Pfam" id="PF03881">
    <property type="entry name" value="Fructosamin_kin"/>
    <property type="match status" value="1"/>
</dbReference>
<reference evidence="2 3" key="1">
    <citation type="submission" date="2019-07" db="EMBL/GenBank/DDBJ databases">
        <authorList>
            <person name="Zhou L.-Y."/>
        </authorList>
    </citation>
    <scope>NUCLEOTIDE SEQUENCE [LARGE SCALE GENOMIC DNA]</scope>
    <source>
        <strain evidence="2 3">YIM 101269</strain>
    </source>
</reference>
<comment type="similarity">
    <text evidence="1">Belongs to the fructosamine kinase family.</text>
</comment>
<accession>A0A553K0X7</accession>